<dbReference type="Proteomes" id="UP000215914">
    <property type="component" value="Chromosome 14"/>
</dbReference>
<evidence type="ECO:0000313" key="1">
    <source>
        <dbReference type="EMBL" id="OTF96879.1"/>
    </source>
</evidence>
<gene>
    <name evidence="1" type="ORF">HannXRQ_Chr14g0428401</name>
</gene>
<reference evidence="2" key="1">
    <citation type="journal article" date="2017" name="Nature">
        <title>The sunflower genome provides insights into oil metabolism, flowering and Asterid evolution.</title>
        <authorList>
            <person name="Badouin H."/>
            <person name="Gouzy J."/>
            <person name="Grassa C.J."/>
            <person name="Murat F."/>
            <person name="Staton S.E."/>
            <person name="Cottret L."/>
            <person name="Lelandais-Briere C."/>
            <person name="Owens G.L."/>
            <person name="Carrere S."/>
            <person name="Mayjonade B."/>
            <person name="Legrand L."/>
            <person name="Gill N."/>
            <person name="Kane N.C."/>
            <person name="Bowers J.E."/>
            <person name="Hubner S."/>
            <person name="Bellec A."/>
            <person name="Berard A."/>
            <person name="Berges H."/>
            <person name="Blanchet N."/>
            <person name="Boniface M.C."/>
            <person name="Brunel D."/>
            <person name="Catrice O."/>
            <person name="Chaidir N."/>
            <person name="Claudel C."/>
            <person name="Donnadieu C."/>
            <person name="Faraut T."/>
            <person name="Fievet G."/>
            <person name="Helmstetter N."/>
            <person name="King M."/>
            <person name="Knapp S.J."/>
            <person name="Lai Z."/>
            <person name="Le Paslier M.C."/>
            <person name="Lippi Y."/>
            <person name="Lorenzon L."/>
            <person name="Mandel J.R."/>
            <person name="Marage G."/>
            <person name="Marchand G."/>
            <person name="Marquand E."/>
            <person name="Bret-Mestries E."/>
            <person name="Morien E."/>
            <person name="Nambeesan S."/>
            <person name="Nguyen T."/>
            <person name="Pegot-Espagnet P."/>
            <person name="Pouilly N."/>
            <person name="Raftis F."/>
            <person name="Sallet E."/>
            <person name="Schiex T."/>
            <person name="Thomas J."/>
            <person name="Vandecasteele C."/>
            <person name="Vares D."/>
            <person name="Vear F."/>
            <person name="Vautrin S."/>
            <person name="Crespi M."/>
            <person name="Mangin B."/>
            <person name="Burke J.M."/>
            <person name="Salse J."/>
            <person name="Munos S."/>
            <person name="Vincourt P."/>
            <person name="Rieseberg L.H."/>
            <person name="Langlade N.B."/>
        </authorList>
    </citation>
    <scope>NUCLEOTIDE SEQUENCE [LARGE SCALE GENOMIC DNA]</scope>
    <source>
        <strain evidence="2">cv. SF193</strain>
    </source>
</reference>
<evidence type="ECO:0000313" key="2">
    <source>
        <dbReference type="Proteomes" id="UP000215914"/>
    </source>
</evidence>
<proteinExistence type="predicted"/>
<dbReference type="AlphaFoldDB" id="A0A251SDE8"/>
<dbReference type="EMBL" id="CM007903">
    <property type="protein sequence ID" value="OTF96879.1"/>
    <property type="molecule type" value="Genomic_DNA"/>
</dbReference>
<dbReference type="InParanoid" id="A0A251SDE8"/>
<accession>A0A251SDE8</accession>
<organism evidence="1 2">
    <name type="scientific">Helianthus annuus</name>
    <name type="common">Common sunflower</name>
    <dbReference type="NCBI Taxonomy" id="4232"/>
    <lineage>
        <taxon>Eukaryota</taxon>
        <taxon>Viridiplantae</taxon>
        <taxon>Streptophyta</taxon>
        <taxon>Embryophyta</taxon>
        <taxon>Tracheophyta</taxon>
        <taxon>Spermatophyta</taxon>
        <taxon>Magnoliopsida</taxon>
        <taxon>eudicotyledons</taxon>
        <taxon>Gunneridae</taxon>
        <taxon>Pentapetalae</taxon>
        <taxon>asterids</taxon>
        <taxon>campanulids</taxon>
        <taxon>Asterales</taxon>
        <taxon>Asteraceae</taxon>
        <taxon>Asteroideae</taxon>
        <taxon>Heliantheae alliance</taxon>
        <taxon>Heliantheae</taxon>
        <taxon>Helianthus</taxon>
    </lineage>
</organism>
<protein>
    <submittedName>
        <fullName evidence="1">Uncharacterized protein</fullName>
    </submittedName>
</protein>
<keyword evidence="2" id="KW-1185">Reference proteome</keyword>
<name>A0A251SDE8_HELAN</name>
<sequence>MSKLEFLKSMRLQVPKLSFQKIKTEPLVISCSFPVCLFLVFLSSLGSGEGTQGRRLEKGFFGS</sequence>